<sequence length="308" mass="35324">MIEPADFERLVAQAMADPGRQAMRPVIEKELLHFDILFALDREGLLDTLTFQGGTSLRLCHGAPRFSEDLDFVGDRDFKRQDVAHLKECIEDYVSRRYRLDVTVKPPSELRRDPTYAEIRVDKWQVAVVTSPARPDLPKQRIKLEIANIPAYSREAHSVQVHYPFLPDGYSDLLVITESLDEILADKLISLVNTQRYVRHRDIWDLQWLKQQGATPDLELVKHKIHDYNVQDYVGKTHDMIERLPGIIAGEAFHNEMTRFLPAATLDRTLRNAKFADFLSRELSTTLRSVVSRLEGPEPEAPGPAFTL</sequence>
<dbReference type="Proteomes" id="UP000547614">
    <property type="component" value="Unassembled WGS sequence"/>
</dbReference>
<dbReference type="InterPro" id="IPR014942">
    <property type="entry name" value="AbiEii"/>
</dbReference>
<dbReference type="Gene3D" id="3.10.450.620">
    <property type="entry name" value="JHP933, nucleotidyltransferase-like core domain"/>
    <property type="match status" value="1"/>
</dbReference>
<proteinExistence type="predicted"/>
<reference evidence="1 2" key="1">
    <citation type="submission" date="2020-08" db="EMBL/GenBank/DDBJ databases">
        <title>Genomic Encyclopedia of Type Strains, Phase III (KMG-III): the genomes of soil and plant-associated and newly described type strains.</title>
        <authorList>
            <person name="Whitman W."/>
        </authorList>
    </citation>
    <scope>NUCLEOTIDE SEQUENCE [LARGE SCALE GENOMIC DNA]</scope>
    <source>
        <strain evidence="1 2">CECT 7282</strain>
    </source>
</reference>
<protein>
    <recommendedName>
        <fullName evidence="3">Nucleotidyl transferase AbiEii/AbiGii toxin family protein</fullName>
    </recommendedName>
</protein>
<evidence type="ECO:0000313" key="2">
    <source>
        <dbReference type="Proteomes" id="UP000547614"/>
    </source>
</evidence>
<evidence type="ECO:0000313" key="1">
    <source>
        <dbReference type="EMBL" id="MBB3190286.1"/>
    </source>
</evidence>
<dbReference type="Pfam" id="PF08843">
    <property type="entry name" value="AbiEii"/>
    <property type="match status" value="1"/>
</dbReference>
<name>A0A839VCP7_9GAMM</name>
<accession>A0A839VCP7</accession>
<dbReference type="RefSeq" id="WP_183325029.1">
    <property type="nucleotide sequence ID" value="NZ_JACHXP010000006.1"/>
</dbReference>
<gene>
    <name evidence="1" type="ORF">FHR94_001519</name>
</gene>
<dbReference type="EMBL" id="JACHXP010000006">
    <property type="protein sequence ID" value="MBB3190286.1"/>
    <property type="molecule type" value="Genomic_DNA"/>
</dbReference>
<dbReference type="AlphaFoldDB" id="A0A839VCP7"/>
<evidence type="ECO:0008006" key="3">
    <source>
        <dbReference type="Google" id="ProtNLM"/>
    </source>
</evidence>
<comment type="caution">
    <text evidence="1">The sequence shown here is derived from an EMBL/GenBank/DDBJ whole genome shotgun (WGS) entry which is preliminary data.</text>
</comment>
<organism evidence="1 2">
    <name type="scientific">Halomonas cerina</name>
    <dbReference type="NCBI Taxonomy" id="447424"/>
    <lineage>
        <taxon>Bacteria</taxon>
        <taxon>Pseudomonadati</taxon>
        <taxon>Pseudomonadota</taxon>
        <taxon>Gammaproteobacteria</taxon>
        <taxon>Oceanospirillales</taxon>
        <taxon>Halomonadaceae</taxon>
        <taxon>Halomonas</taxon>
    </lineage>
</organism>
<keyword evidence="2" id="KW-1185">Reference proteome</keyword>